<evidence type="ECO:0000259" key="1">
    <source>
        <dbReference type="Pfam" id="PF00144"/>
    </source>
</evidence>
<dbReference type="EMBL" id="JAJNDC010000001">
    <property type="protein sequence ID" value="MCW9711831.1"/>
    <property type="molecule type" value="Genomic_DNA"/>
</dbReference>
<evidence type="ECO:0000313" key="3">
    <source>
        <dbReference type="Proteomes" id="UP001207337"/>
    </source>
</evidence>
<dbReference type="InterPro" id="IPR050789">
    <property type="entry name" value="Diverse_Enzym_Activities"/>
</dbReference>
<proteinExistence type="predicted"/>
<keyword evidence="3" id="KW-1185">Reference proteome</keyword>
<accession>A0ABT3PVH5</accession>
<dbReference type="PANTHER" id="PTHR43283">
    <property type="entry name" value="BETA-LACTAMASE-RELATED"/>
    <property type="match status" value="1"/>
</dbReference>
<dbReference type="Pfam" id="PF00144">
    <property type="entry name" value="Beta-lactamase"/>
    <property type="match status" value="1"/>
</dbReference>
<organism evidence="2 3">
    <name type="scientific">Fodinibius salicampi</name>
    <dbReference type="NCBI Taxonomy" id="1920655"/>
    <lineage>
        <taxon>Bacteria</taxon>
        <taxon>Pseudomonadati</taxon>
        <taxon>Balneolota</taxon>
        <taxon>Balneolia</taxon>
        <taxon>Balneolales</taxon>
        <taxon>Balneolaceae</taxon>
        <taxon>Fodinibius</taxon>
    </lineage>
</organism>
<comment type="caution">
    <text evidence="2">The sequence shown here is derived from an EMBL/GenBank/DDBJ whole genome shotgun (WGS) entry which is preliminary data.</text>
</comment>
<name>A0ABT3PVH5_9BACT</name>
<reference evidence="2 3" key="1">
    <citation type="submission" date="2021-11" db="EMBL/GenBank/DDBJ databases">
        <title>Aliifidinibius sp. nov., a new bacterium isolated from saline soil.</title>
        <authorList>
            <person name="Galisteo C."/>
            <person name="De La Haba R."/>
            <person name="Sanchez-Porro C."/>
            <person name="Ventosa A."/>
        </authorList>
    </citation>
    <scope>NUCLEOTIDE SEQUENCE [LARGE SCALE GENOMIC DNA]</scope>
    <source>
        <strain evidence="2 3">KACC 190600</strain>
    </source>
</reference>
<feature type="domain" description="Beta-lactamase-related" evidence="1">
    <location>
        <begin position="56"/>
        <end position="184"/>
    </location>
</feature>
<dbReference type="PANTHER" id="PTHR43283:SF3">
    <property type="entry name" value="BETA-LACTAMASE FAMILY PROTEIN (AFU_ORTHOLOGUE AFUA_5G07500)"/>
    <property type="match status" value="1"/>
</dbReference>
<dbReference type="Proteomes" id="UP001207337">
    <property type="component" value="Unassembled WGS sequence"/>
</dbReference>
<dbReference type="RefSeq" id="WP_265787351.1">
    <property type="nucleotide sequence ID" value="NZ_BAABRS010000001.1"/>
</dbReference>
<dbReference type="InterPro" id="IPR001466">
    <property type="entry name" value="Beta-lactam-related"/>
</dbReference>
<evidence type="ECO:0000313" key="2">
    <source>
        <dbReference type="EMBL" id="MCW9711831.1"/>
    </source>
</evidence>
<dbReference type="Gene3D" id="3.40.710.10">
    <property type="entry name" value="DD-peptidase/beta-lactamase superfamily"/>
    <property type="match status" value="1"/>
</dbReference>
<protein>
    <submittedName>
        <fullName evidence="2">Beta-lactamase family protein</fullName>
    </submittedName>
</protein>
<gene>
    <name evidence="2" type="ORF">LQ318_02840</name>
</gene>
<dbReference type="InterPro" id="IPR012338">
    <property type="entry name" value="Beta-lactam/transpept-like"/>
</dbReference>
<dbReference type="SUPFAM" id="SSF56601">
    <property type="entry name" value="beta-lactamase/transpeptidase-like"/>
    <property type="match status" value="1"/>
</dbReference>
<sequence>MNSFAWGLLFLFLIAGVGLLNSPVKARSADVNDLSVTVTPPEEVGLSSDRLKHLTREIEHNIEEGQLAGSVVLIARDGEIAYLNASGMQDLEENIPMKENTIFRIASMTKPITTAAVMMLYEEGRFLLNDPVSKYIPAFENARVLADSENSTSSDPTTTPAENPVTIRDLLTHTSGLTYHWDNRLGPIYNKRSKNYNWPLKSTDNPHF</sequence>